<dbReference type="EMBL" id="JBHFNS010000055">
    <property type="protein sequence ID" value="MFB2936183.1"/>
    <property type="molecule type" value="Genomic_DNA"/>
</dbReference>
<dbReference type="PANTHER" id="PTHR33988:SF2">
    <property type="entry name" value="ENDORIBONUCLEASE MAZF"/>
    <property type="match status" value="1"/>
</dbReference>
<reference evidence="4 5" key="1">
    <citation type="submission" date="2024-09" db="EMBL/GenBank/DDBJ databases">
        <title>Floridaenema gen nov. (Aerosakkonemataceae, Aerosakkonematales ord. nov., Cyanobacteria) from benthic tropical and subtropical fresh waters, with the description of four new species.</title>
        <authorList>
            <person name="Moretto J.A."/>
            <person name="Berthold D.E."/>
            <person name="Lefler F.W."/>
            <person name="Huang I.-S."/>
            <person name="Laughinghouse H. IV."/>
        </authorList>
    </citation>
    <scope>NUCLEOTIDE SEQUENCE [LARGE SCALE GENOMIC DNA]</scope>
    <source>
        <strain evidence="4 5">BLCC-F154</strain>
    </source>
</reference>
<dbReference type="PIRSF" id="PIRSF033490">
    <property type="entry name" value="MazF"/>
    <property type="match status" value="1"/>
</dbReference>
<dbReference type="InterPro" id="IPR003477">
    <property type="entry name" value="PemK-like"/>
</dbReference>
<dbReference type="Gene3D" id="2.30.30.110">
    <property type="match status" value="1"/>
</dbReference>
<evidence type="ECO:0000256" key="1">
    <source>
        <dbReference type="ARBA" id="ARBA00007521"/>
    </source>
</evidence>
<proteinExistence type="inferred from homology"/>
<name>A0ABV4YBX9_9CYAN</name>
<keyword evidence="3" id="KW-0378">Hydrolase</keyword>
<dbReference type="Pfam" id="PF02452">
    <property type="entry name" value="PemK_toxin"/>
    <property type="match status" value="1"/>
</dbReference>
<comment type="similarity">
    <text evidence="1 3">Belongs to the PemK/MazF family.</text>
</comment>
<comment type="function">
    <text evidence="3">Toxic component of a type II toxin-antitoxin (TA) system.</text>
</comment>
<evidence type="ECO:0000313" key="5">
    <source>
        <dbReference type="Proteomes" id="UP001576776"/>
    </source>
</evidence>
<dbReference type="SUPFAM" id="SSF50118">
    <property type="entry name" value="Cell growth inhibitor/plasmid maintenance toxic component"/>
    <property type="match status" value="1"/>
</dbReference>
<keyword evidence="5" id="KW-1185">Reference proteome</keyword>
<dbReference type="Proteomes" id="UP001576776">
    <property type="component" value="Unassembled WGS sequence"/>
</dbReference>
<gene>
    <name evidence="4" type="ORF">ACE1B6_13095</name>
</gene>
<dbReference type="InterPro" id="IPR011067">
    <property type="entry name" value="Plasmid_toxin/cell-grow_inhib"/>
</dbReference>
<accession>A0ABV4YBX9</accession>
<dbReference type="RefSeq" id="WP_413257683.1">
    <property type="nucleotide sequence ID" value="NZ_JBHFNS010000055.1"/>
</dbReference>
<organism evidence="4 5">
    <name type="scientific">Floridaenema fluviatile BLCC-F154</name>
    <dbReference type="NCBI Taxonomy" id="3153640"/>
    <lineage>
        <taxon>Bacteria</taxon>
        <taxon>Bacillati</taxon>
        <taxon>Cyanobacteriota</taxon>
        <taxon>Cyanophyceae</taxon>
        <taxon>Oscillatoriophycideae</taxon>
        <taxon>Aerosakkonematales</taxon>
        <taxon>Aerosakkonemataceae</taxon>
        <taxon>Floridanema</taxon>
        <taxon>Floridanema fluviatile</taxon>
    </lineage>
</organism>
<evidence type="ECO:0000313" key="4">
    <source>
        <dbReference type="EMBL" id="MFB2936183.1"/>
    </source>
</evidence>
<comment type="caution">
    <text evidence="4">The sequence shown here is derived from an EMBL/GenBank/DDBJ whole genome shotgun (WGS) entry which is preliminary data.</text>
</comment>
<keyword evidence="2" id="KW-1277">Toxin-antitoxin system</keyword>
<evidence type="ECO:0000256" key="2">
    <source>
        <dbReference type="ARBA" id="ARBA00022649"/>
    </source>
</evidence>
<sequence length="116" mass="12912">MTEITVKRGEIWIANLNPTEGSEQAGIRPVIVFQNDIVSQFTTTVLAIPLTTNLRRASLPTCLLISTGEGGLLQDSVALCYQMRVLDKRRFQSKLGELNSETITRLEEVMLLTLGY</sequence>
<keyword evidence="3" id="KW-0540">Nuclease</keyword>
<evidence type="ECO:0000256" key="3">
    <source>
        <dbReference type="PIRNR" id="PIRNR033490"/>
    </source>
</evidence>
<keyword evidence="3" id="KW-0255">Endonuclease</keyword>
<dbReference type="PANTHER" id="PTHR33988">
    <property type="entry name" value="ENDORIBONUCLEASE MAZF-RELATED"/>
    <property type="match status" value="1"/>
</dbReference>
<dbReference type="EC" id="3.1.-.-" evidence="3"/>
<protein>
    <recommendedName>
        <fullName evidence="3">mRNA interferase</fullName>
        <ecNumber evidence="3">3.1.-.-</ecNumber>
    </recommendedName>
</protein>